<organism evidence="2">
    <name type="scientific">uncultured Chloroflexia bacterium</name>
    <dbReference type="NCBI Taxonomy" id="1672391"/>
    <lineage>
        <taxon>Bacteria</taxon>
        <taxon>Bacillati</taxon>
        <taxon>Chloroflexota</taxon>
        <taxon>Chloroflexia</taxon>
        <taxon>environmental samples</taxon>
    </lineage>
</organism>
<feature type="domain" description="Reverse transcriptase" evidence="1">
    <location>
        <begin position="68"/>
        <end position="354"/>
    </location>
</feature>
<name>A0A6J4N524_9CHLR</name>
<dbReference type="Pfam" id="PF01348">
    <property type="entry name" value="Intron_maturas2"/>
    <property type="match status" value="1"/>
</dbReference>
<evidence type="ECO:0000259" key="1">
    <source>
        <dbReference type="PROSITE" id="PS50878"/>
    </source>
</evidence>
<dbReference type="PANTHER" id="PTHR34047:SF8">
    <property type="entry name" value="PROTEIN YKFC"/>
    <property type="match status" value="1"/>
</dbReference>
<dbReference type="InterPro" id="IPR003615">
    <property type="entry name" value="HNH_nuc"/>
</dbReference>
<keyword evidence="2" id="KW-0548">Nucleotidyltransferase</keyword>
<keyword evidence="2" id="KW-0695">RNA-directed DNA polymerase</keyword>
<protein>
    <submittedName>
        <fullName evidence="2">Retron-type RNA-directed DNA polymerase</fullName>
        <ecNumber evidence="2">2.7.7.49</ecNumber>
    </submittedName>
</protein>
<dbReference type="SUPFAM" id="SSF56672">
    <property type="entry name" value="DNA/RNA polymerases"/>
    <property type="match status" value="1"/>
</dbReference>
<dbReference type="InterPro" id="IPR043502">
    <property type="entry name" value="DNA/RNA_pol_sf"/>
</dbReference>
<gene>
    <name evidence="2" type="ORF">AVDCRST_MAG93-8947</name>
</gene>
<dbReference type="Pfam" id="PF21368">
    <property type="entry name" value="AI2M-like_HNH"/>
    <property type="match status" value="1"/>
</dbReference>
<dbReference type="EC" id="2.7.7.49" evidence="2"/>
<sequence>MQNAETVLKVIQNRGQRGLPLQRIYRQLLNPDLYRRAYARLYRNHGALTPGTTPETADEMSLSKIDRIIDAVRHERYRWRPARRVYIEKRRSTKRRPLGLPSWSDKLLQEVVRSILDAYYEPQFSRFSHGFRPGRGCHTALTAIHETWKGTVWFIEGDISACFTSLDHDVMLATLAEKIHDNRFLRLVAELLKAGYLEDWRFHHTLSGVPQGAVVSPVLSNVYLSQLDQFVETILLPQYNRGARRSHNPAYTHLQNQAYRLEHMGHRKQARPLRQQQWKLPASDPYDPTFRRLHYVRYADDVLLGFAGPRAEAEAIKVQLTTFLRETLKLELSQTKTLITHARTERAHFLGYELRVSQRDQRRTARKCTARHVTRSINGMVELRVPAHVLKEKCRAYLLHGKPIHRNRLIDESDFTIVATYQAEYRGLVEYYQLAHNLHSLNRLRWIMETSLLRTLARKHRSSVAKQRHRYRARLQTAHGPRQGLQVVVERKEGKQPLVATWGGISLRHRKRATLNDQPAEVKGNRSELLQRLQAERCELCGSQEQIEVHHIRHLRDLNRPGRGPKPRWVQVMAARRRKTLVLCRRCHVDIHAGRPRTSVRNE</sequence>
<dbReference type="AlphaFoldDB" id="A0A6J4N524"/>
<dbReference type="CDD" id="cd01651">
    <property type="entry name" value="RT_G2_intron"/>
    <property type="match status" value="1"/>
</dbReference>
<accession>A0A6J4N524</accession>
<evidence type="ECO:0000313" key="2">
    <source>
        <dbReference type="EMBL" id="CAA9377727.1"/>
    </source>
</evidence>
<dbReference type="PANTHER" id="PTHR34047">
    <property type="entry name" value="NUCLEAR INTRON MATURASE 1, MITOCHONDRIAL-RELATED"/>
    <property type="match status" value="1"/>
</dbReference>
<dbReference type="InterPro" id="IPR000477">
    <property type="entry name" value="RT_dom"/>
</dbReference>
<dbReference type="GO" id="GO:0006397">
    <property type="term" value="P:mRNA processing"/>
    <property type="evidence" value="ECO:0007669"/>
    <property type="project" value="InterPro"/>
</dbReference>
<proteinExistence type="predicted"/>
<dbReference type="InterPro" id="IPR024937">
    <property type="entry name" value="Domain_X"/>
</dbReference>
<reference evidence="2" key="1">
    <citation type="submission" date="2020-02" db="EMBL/GenBank/DDBJ databases">
        <authorList>
            <person name="Meier V. D."/>
        </authorList>
    </citation>
    <scope>NUCLEOTIDE SEQUENCE</scope>
    <source>
        <strain evidence="2">AVDCRST_MAG93</strain>
    </source>
</reference>
<dbReference type="SMART" id="SM00507">
    <property type="entry name" value="HNHc"/>
    <property type="match status" value="1"/>
</dbReference>
<dbReference type="InterPro" id="IPR049030">
    <property type="entry name" value="AI2M-like_HNH"/>
</dbReference>
<dbReference type="GO" id="GO:0003964">
    <property type="term" value="F:RNA-directed DNA polymerase activity"/>
    <property type="evidence" value="ECO:0007669"/>
    <property type="project" value="UniProtKB-KW"/>
</dbReference>
<dbReference type="Pfam" id="PF00078">
    <property type="entry name" value="RVT_1"/>
    <property type="match status" value="1"/>
</dbReference>
<dbReference type="InterPro" id="IPR051083">
    <property type="entry name" value="GrpII_Intron_Splice-Mob/Def"/>
</dbReference>
<keyword evidence="2" id="KW-0808">Transferase</keyword>
<dbReference type="PROSITE" id="PS50878">
    <property type="entry name" value="RT_POL"/>
    <property type="match status" value="1"/>
</dbReference>
<dbReference type="EMBL" id="CADCTR010002999">
    <property type="protein sequence ID" value="CAA9377727.1"/>
    <property type="molecule type" value="Genomic_DNA"/>
</dbReference>